<dbReference type="InterPro" id="IPR038720">
    <property type="entry name" value="YprB_RNase_H-like_dom"/>
</dbReference>
<dbReference type="OrthoDB" id="9773351at2"/>
<keyword evidence="3" id="KW-1185">Reference proteome</keyword>
<dbReference type="InterPro" id="IPR036397">
    <property type="entry name" value="RNaseH_sf"/>
</dbReference>
<dbReference type="InterPro" id="IPR012337">
    <property type="entry name" value="RNaseH-like_sf"/>
</dbReference>
<evidence type="ECO:0000259" key="1">
    <source>
        <dbReference type="Pfam" id="PF13482"/>
    </source>
</evidence>
<dbReference type="RefSeq" id="WP_120720983.1">
    <property type="nucleotide sequence ID" value="NZ_CP032698.1"/>
</dbReference>
<dbReference type="Pfam" id="PF13482">
    <property type="entry name" value="RNase_H_2"/>
    <property type="match status" value="1"/>
</dbReference>
<dbReference type="Proteomes" id="UP000271554">
    <property type="component" value="Chromosome"/>
</dbReference>
<dbReference type="Gene3D" id="3.30.420.10">
    <property type="entry name" value="Ribonuclease H-like superfamily/Ribonuclease H"/>
    <property type="match status" value="1"/>
</dbReference>
<dbReference type="AlphaFoldDB" id="A0A387HCI3"/>
<accession>A0A387HCI3</accession>
<feature type="domain" description="YprB ribonuclease H-like" evidence="1">
    <location>
        <begin position="34"/>
        <end position="177"/>
    </location>
</feature>
<name>A0A387HCI3_9ACTN</name>
<evidence type="ECO:0000313" key="3">
    <source>
        <dbReference type="Proteomes" id="UP000271554"/>
    </source>
</evidence>
<proteinExistence type="predicted"/>
<dbReference type="EMBL" id="CP032698">
    <property type="protein sequence ID" value="AYG79973.1"/>
    <property type="molecule type" value="Genomic_DNA"/>
</dbReference>
<dbReference type="GO" id="GO:0003676">
    <property type="term" value="F:nucleic acid binding"/>
    <property type="evidence" value="ECO:0007669"/>
    <property type="project" value="InterPro"/>
</dbReference>
<dbReference type="KEGG" id="shun:DWB77_02092"/>
<sequence>MKILTIDLETSPNLAHVWGLWNQNVGMNQLLESGEVICFAAKWYDAKNVMFYSAHQHGKAAMIQAAHALLEEADAVVHFNGQRFDIPHLNREFLEAGLAPPAPFAQVDLLKVVKRQFRFPSNKLDYVVQKLGIGKKTAHTGHQLWVDCLSGDEKAWRLMRQYNCQDVKVTESLYDYLLPWIPTHPNHKLYDGQGDDHQCPNCGSEDLKKEGRAYTAVSAFQRYRCEGCGKWSRGSKRLDASEITTIK</sequence>
<reference evidence="2 3" key="1">
    <citation type="submission" date="2018-10" db="EMBL/GenBank/DDBJ databases">
        <title>Relationship between Morphology and Antimicrobial Activity in Streptomyces.</title>
        <authorList>
            <person name="Kang H.J."/>
            <person name="Kim S.B."/>
        </authorList>
    </citation>
    <scope>NUCLEOTIDE SEQUENCE [LARGE SCALE GENOMIC DNA]</scope>
    <source>
        <strain evidence="2 3">BH38</strain>
    </source>
</reference>
<organism evidence="2 3">
    <name type="scientific">Streptomyces hundungensis</name>
    <dbReference type="NCBI Taxonomy" id="1077946"/>
    <lineage>
        <taxon>Bacteria</taxon>
        <taxon>Bacillati</taxon>
        <taxon>Actinomycetota</taxon>
        <taxon>Actinomycetes</taxon>
        <taxon>Kitasatosporales</taxon>
        <taxon>Streptomycetaceae</taxon>
        <taxon>Streptomyces</taxon>
    </lineage>
</organism>
<gene>
    <name evidence="2" type="ORF">DWB77_02092</name>
</gene>
<protein>
    <recommendedName>
        <fullName evidence="1">YprB ribonuclease H-like domain-containing protein</fullName>
    </recommendedName>
</protein>
<evidence type="ECO:0000313" key="2">
    <source>
        <dbReference type="EMBL" id="AYG79973.1"/>
    </source>
</evidence>
<dbReference type="SUPFAM" id="SSF53098">
    <property type="entry name" value="Ribonuclease H-like"/>
    <property type="match status" value="1"/>
</dbReference>